<dbReference type="GO" id="GO:0090333">
    <property type="term" value="P:regulation of stomatal closure"/>
    <property type="evidence" value="ECO:0007669"/>
    <property type="project" value="TreeGrafter"/>
</dbReference>
<dbReference type="AlphaFoldDB" id="A0A2K3KK08"/>
<dbReference type="PANTHER" id="PTHR23504:SF91">
    <property type="entry name" value="MAJOR FACILITATOR SUPERFAMILY-RELATED"/>
    <property type="match status" value="1"/>
</dbReference>
<dbReference type="EMBL" id="ASHM01099437">
    <property type="protein sequence ID" value="PNX66583.1"/>
    <property type="molecule type" value="Genomic_DNA"/>
</dbReference>
<gene>
    <name evidence="6" type="ORF">L195_g055169</name>
</gene>
<reference evidence="6 7" key="2">
    <citation type="journal article" date="2017" name="Front. Plant Sci.">
        <title>Gene Classification and Mining of Molecular Markers Useful in Red Clover (Trifolium pratense) Breeding.</title>
        <authorList>
            <person name="Istvanek J."/>
            <person name="Dluhosova J."/>
            <person name="Dluhos P."/>
            <person name="Patkova L."/>
            <person name="Nedelnik J."/>
            <person name="Repkova J."/>
        </authorList>
    </citation>
    <scope>NUCLEOTIDE SEQUENCE [LARGE SCALE GENOMIC DNA]</scope>
    <source>
        <strain evidence="7">cv. Tatra</strain>
        <tissue evidence="6">Young leaves</tissue>
    </source>
</reference>
<comment type="subcellular location">
    <subcellularLocation>
        <location evidence="1">Membrane</location>
        <topology evidence="1">Multi-pass membrane protein</topology>
    </subcellularLocation>
</comment>
<evidence type="ECO:0000256" key="5">
    <source>
        <dbReference type="ARBA" id="ARBA00023136"/>
    </source>
</evidence>
<keyword evidence="3" id="KW-0812">Transmembrane</keyword>
<dbReference type="GO" id="GO:0005886">
    <property type="term" value="C:plasma membrane"/>
    <property type="evidence" value="ECO:0007669"/>
    <property type="project" value="TreeGrafter"/>
</dbReference>
<reference evidence="6 7" key="1">
    <citation type="journal article" date="2014" name="Am. J. Bot.">
        <title>Genome assembly and annotation for red clover (Trifolium pratense; Fabaceae).</title>
        <authorList>
            <person name="Istvanek J."/>
            <person name="Jaros M."/>
            <person name="Krenek A."/>
            <person name="Repkova J."/>
        </authorList>
    </citation>
    <scope>NUCLEOTIDE SEQUENCE [LARGE SCALE GENOMIC DNA]</scope>
    <source>
        <strain evidence="7">cv. Tatra</strain>
        <tissue evidence="6">Young leaves</tissue>
    </source>
</reference>
<dbReference type="Proteomes" id="UP000236291">
    <property type="component" value="Unassembled WGS sequence"/>
</dbReference>
<sequence length="102" mass="11467">MALAVAISCIWLPETFHNHKVSTENIEALENGTNETDKNKLIEKDESLLKNWPLMSSIIVYCVFAIHDIAFSEIFSLWTVSPRRMGGLNFRTNDVGNVLAVS</sequence>
<evidence type="ECO:0000256" key="3">
    <source>
        <dbReference type="ARBA" id="ARBA00022692"/>
    </source>
</evidence>
<keyword evidence="4" id="KW-1133">Transmembrane helix</keyword>
<evidence type="ECO:0000256" key="4">
    <source>
        <dbReference type="ARBA" id="ARBA00022989"/>
    </source>
</evidence>
<accession>A0A2K3KK08</accession>
<feature type="non-terminal residue" evidence="6">
    <location>
        <position position="102"/>
    </location>
</feature>
<name>A0A2K3KK08_TRIPR</name>
<comment type="caution">
    <text evidence="6">The sequence shown here is derived from an EMBL/GenBank/DDBJ whole genome shotgun (WGS) entry which is preliminary data.</text>
</comment>
<protein>
    <submittedName>
        <fullName evidence="6">Protein zinc induced facilitator-like 1-like</fullName>
    </submittedName>
</protein>
<evidence type="ECO:0000256" key="1">
    <source>
        <dbReference type="ARBA" id="ARBA00004141"/>
    </source>
</evidence>
<evidence type="ECO:0000256" key="2">
    <source>
        <dbReference type="ARBA" id="ARBA00022448"/>
    </source>
</evidence>
<dbReference type="STRING" id="57577.A0A2K3KK08"/>
<evidence type="ECO:0000313" key="6">
    <source>
        <dbReference type="EMBL" id="PNX66583.1"/>
    </source>
</evidence>
<organism evidence="6 7">
    <name type="scientific">Trifolium pratense</name>
    <name type="common">Red clover</name>
    <dbReference type="NCBI Taxonomy" id="57577"/>
    <lineage>
        <taxon>Eukaryota</taxon>
        <taxon>Viridiplantae</taxon>
        <taxon>Streptophyta</taxon>
        <taxon>Embryophyta</taxon>
        <taxon>Tracheophyta</taxon>
        <taxon>Spermatophyta</taxon>
        <taxon>Magnoliopsida</taxon>
        <taxon>eudicotyledons</taxon>
        <taxon>Gunneridae</taxon>
        <taxon>Pentapetalae</taxon>
        <taxon>rosids</taxon>
        <taxon>fabids</taxon>
        <taxon>Fabales</taxon>
        <taxon>Fabaceae</taxon>
        <taxon>Papilionoideae</taxon>
        <taxon>50 kb inversion clade</taxon>
        <taxon>NPAAA clade</taxon>
        <taxon>Hologalegina</taxon>
        <taxon>IRL clade</taxon>
        <taxon>Trifolieae</taxon>
        <taxon>Trifolium</taxon>
    </lineage>
</organism>
<proteinExistence type="predicted"/>
<dbReference type="GO" id="GO:0009705">
    <property type="term" value="C:plant-type vacuole membrane"/>
    <property type="evidence" value="ECO:0007669"/>
    <property type="project" value="TreeGrafter"/>
</dbReference>
<dbReference type="GO" id="GO:0022821">
    <property type="term" value="F:solute:potassium antiporter activity"/>
    <property type="evidence" value="ECO:0007669"/>
    <property type="project" value="TreeGrafter"/>
</dbReference>
<keyword evidence="2" id="KW-0813">Transport</keyword>
<keyword evidence="5" id="KW-0472">Membrane</keyword>
<dbReference type="PANTHER" id="PTHR23504">
    <property type="entry name" value="MAJOR FACILITATOR SUPERFAMILY DOMAIN-CONTAINING PROTEIN 10"/>
    <property type="match status" value="1"/>
</dbReference>
<evidence type="ECO:0000313" key="7">
    <source>
        <dbReference type="Proteomes" id="UP000236291"/>
    </source>
</evidence>